<evidence type="ECO:0000313" key="1">
    <source>
        <dbReference type="EMBL" id="GAB1316112.1"/>
    </source>
</evidence>
<proteinExistence type="predicted"/>
<dbReference type="EMBL" id="BAAFSV010000003">
    <property type="protein sequence ID" value="GAB1316112.1"/>
    <property type="molecule type" value="Genomic_DNA"/>
</dbReference>
<organism evidence="1 2">
    <name type="scientific">Madurella fahalii</name>
    <dbReference type="NCBI Taxonomy" id="1157608"/>
    <lineage>
        <taxon>Eukaryota</taxon>
        <taxon>Fungi</taxon>
        <taxon>Dikarya</taxon>
        <taxon>Ascomycota</taxon>
        <taxon>Pezizomycotina</taxon>
        <taxon>Sordariomycetes</taxon>
        <taxon>Sordariomycetidae</taxon>
        <taxon>Sordariales</taxon>
        <taxon>Sordariales incertae sedis</taxon>
        <taxon>Madurella</taxon>
    </lineage>
</organism>
<gene>
    <name evidence="1" type="ORF">MFIFM68171_06322</name>
</gene>
<dbReference type="Proteomes" id="UP001628179">
    <property type="component" value="Unassembled WGS sequence"/>
</dbReference>
<accession>A0ABQ0GEC8</accession>
<dbReference type="Pfam" id="PF04749">
    <property type="entry name" value="PLAC8"/>
    <property type="match status" value="1"/>
</dbReference>
<dbReference type="GeneID" id="98177065"/>
<dbReference type="NCBIfam" id="TIGR01571">
    <property type="entry name" value="A_thal_Cys_rich"/>
    <property type="match status" value="1"/>
</dbReference>
<dbReference type="RefSeq" id="XP_070917843.1">
    <property type="nucleotide sequence ID" value="XM_071061742.1"/>
</dbReference>
<name>A0ABQ0GEC8_9PEZI</name>
<protein>
    <submittedName>
        <fullName evidence="1">Uncharacterized protein</fullName>
    </submittedName>
</protein>
<evidence type="ECO:0000313" key="2">
    <source>
        <dbReference type="Proteomes" id="UP001628179"/>
    </source>
</evidence>
<reference evidence="1 2" key="1">
    <citation type="submission" date="2024-09" db="EMBL/GenBank/DDBJ databases">
        <title>Itraconazole resistance in Madurella fahalii resulting from another homologue of gene encoding cytochrome P450 14-alpha sterol demethylase (CYP51).</title>
        <authorList>
            <person name="Yoshioka I."/>
            <person name="Fahal A.H."/>
            <person name="Kaneko S."/>
            <person name="Yaguchi T."/>
        </authorList>
    </citation>
    <scope>NUCLEOTIDE SEQUENCE [LARGE SCALE GENOMIC DNA]</scope>
    <source>
        <strain evidence="1 2">IFM 68171</strain>
    </source>
</reference>
<dbReference type="InterPro" id="IPR006461">
    <property type="entry name" value="PLAC_motif_containing"/>
</dbReference>
<keyword evidence="2" id="KW-1185">Reference proteome</keyword>
<comment type="caution">
    <text evidence="1">The sequence shown here is derived from an EMBL/GenBank/DDBJ whole genome shotgun (WGS) entry which is preliminary data.</text>
</comment>
<sequence>MAAPQQEFQQQQPAAAAAGPINDADVAEWTARFNDVLARPGEYINSRSPDSAQSWKNSFFEFWNPLDTCLLAWCVPCVVFGRTHHRLRKSPTLEGYEPINTSCLLMCASGCVGLWWLPVAMQRADLRTKHNLQGSCLFDIATSCCCGCCSIVQQDKEAADRELGNQGAVQQAYQAPGGMSYPGEQKQ</sequence>
<dbReference type="PANTHER" id="PTHR15907">
    <property type="entry name" value="DUF614 FAMILY PROTEIN-RELATED"/>
    <property type="match status" value="1"/>
</dbReference>